<evidence type="ECO:0000313" key="2">
    <source>
        <dbReference type="Proteomes" id="UP000027265"/>
    </source>
</evidence>
<evidence type="ECO:0000313" key="1">
    <source>
        <dbReference type="EMBL" id="KDQ50943.1"/>
    </source>
</evidence>
<name>A0A067P7V4_9AGAM</name>
<feature type="non-terminal residue" evidence="1">
    <location>
        <position position="52"/>
    </location>
</feature>
<accession>A0A067P7V4</accession>
<protein>
    <submittedName>
        <fullName evidence="1">Uncharacterized protein</fullName>
    </submittedName>
</protein>
<reference evidence="2" key="1">
    <citation type="journal article" date="2014" name="Proc. Natl. Acad. Sci. U.S.A.">
        <title>Extensive sampling of basidiomycete genomes demonstrates inadequacy of the white-rot/brown-rot paradigm for wood decay fungi.</title>
        <authorList>
            <person name="Riley R."/>
            <person name="Salamov A.A."/>
            <person name="Brown D.W."/>
            <person name="Nagy L.G."/>
            <person name="Floudas D."/>
            <person name="Held B.W."/>
            <person name="Levasseur A."/>
            <person name="Lombard V."/>
            <person name="Morin E."/>
            <person name="Otillar R."/>
            <person name="Lindquist E.A."/>
            <person name="Sun H."/>
            <person name="LaButti K.M."/>
            <person name="Schmutz J."/>
            <person name="Jabbour D."/>
            <person name="Luo H."/>
            <person name="Baker S.E."/>
            <person name="Pisabarro A.G."/>
            <person name="Walton J.D."/>
            <person name="Blanchette R.A."/>
            <person name="Henrissat B."/>
            <person name="Martin F."/>
            <person name="Cullen D."/>
            <person name="Hibbett D.S."/>
            <person name="Grigoriev I.V."/>
        </authorList>
    </citation>
    <scope>NUCLEOTIDE SEQUENCE [LARGE SCALE GENOMIC DNA]</scope>
    <source>
        <strain evidence="2">MUCL 33604</strain>
    </source>
</reference>
<dbReference type="InParanoid" id="A0A067P7V4"/>
<dbReference type="AlphaFoldDB" id="A0A067P7V4"/>
<organism evidence="1 2">
    <name type="scientific">Jaapia argillacea MUCL 33604</name>
    <dbReference type="NCBI Taxonomy" id="933084"/>
    <lineage>
        <taxon>Eukaryota</taxon>
        <taxon>Fungi</taxon>
        <taxon>Dikarya</taxon>
        <taxon>Basidiomycota</taxon>
        <taxon>Agaricomycotina</taxon>
        <taxon>Agaricomycetes</taxon>
        <taxon>Agaricomycetidae</taxon>
        <taxon>Jaapiales</taxon>
        <taxon>Jaapiaceae</taxon>
        <taxon>Jaapia</taxon>
    </lineage>
</organism>
<keyword evidence="2" id="KW-1185">Reference proteome</keyword>
<sequence length="52" mass="6017">MHSEYCKCRYQERTQFFSKTPHLTFPHLLQYVPPQAMGGPPAILKPTKVVVD</sequence>
<gene>
    <name evidence="1" type="ORF">JAAARDRAFT_41583</name>
</gene>
<dbReference type="EMBL" id="KL197753">
    <property type="protein sequence ID" value="KDQ50943.1"/>
    <property type="molecule type" value="Genomic_DNA"/>
</dbReference>
<proteinExistence type="predicted"/>
<dbReference type="Proteomes" id="UP000027265">
    <property type="component" value="Unassembled WGS sequence"/>
</dbReference>
<dbReference type="HOGENOM" id="CLU_3092965_0_0_1"/>